<evidence type="ECO:0000256" key="4">
    <source>
        <dbReference type="SAM" id="MobiDB-lite"/>
    </source>
</evidence>
<feature type="repeat" description="WD" evidence="3">
    <location>
        <begin position="838"/>
        <end position="871"/>
    </location>
</feature>
<feature type="compositionally biased region" description="Polar residues" evidence="4">
    <location>
        <begin position="71"/>
        <end position="80"/>
    </location>
</feature>
<dbReference type="PROSITE" id="PS00678">
    <property type="entry name" value="WD_REPEATS_1"/>
    <property type="match status" value="3"/>
</dbReference>
<feature type="compositionally biased region" description="Low complexity" evidence="4">
    <location>
        <begin position="30"/>
        <end position="44"/>
    </location>
</feature>
<dbReference type="GO" id="GO:1990234">
    <property type="term" value="C:transferase complex"/>
    <property type="evidence" value="ECO:0007669"/>
    <property type="project" value="UniProtKB-ARBA"/>
</dbReference>
<keyword evidence="7" id="KW-1185">Reference proteome</keyword>
<feature type="region of interest" description="Disordered" evidence="4">
    <location>
        <begin position="110"/>
        <end position="150"/>
    </location>
</feature>
<organism evidence="6 7">
    <name type="scientific">Candolleomyces aberdarensis</name>
    <dbReference type="NCBI Taxonomy" id="2316362"/>
    <lineage>
        <taxon>Eukaryota</taxon>
        <taxon>Fungi</taxon>
        <taxon>Dikarya</taxon>
        <taxon>Basidiomycota</taxon>
        <taxon>Agaricomycotina</taxon>
        <taxon>Agaricomycetes</taxon>
        <taxon>Agaricomycetidae</taxon>
        <taxon>Agaricales</taxon>
        <taxon>Agaricineae</taxon>
        <taxon>Psathyrellaceae</taxon>
        <taxon>Candolleomyces</taxon>
    </lineage>
</organism>
<dbReference type="Pfam" id="PF24883">
    <property type="entry name" value="NPHP3_N"/>
    <property type="match status" value="1"/>
</dbReference>
<feature type="repeat" description="WD" evidence="3">
    <location>
        <begin position="873"/>
        <end position="914"/>
    </location>
</feature>
<dbReference type="InterPro" id="IPR036322">
    <property type="entry name" value="WD40_repeat_dom_sf"/>
</dbReference>
<dbReference type="InterPro" id="IPR015943">
    <property type="entry name" value="WD40/YVTN_repeat-like_dom_sf"/>
</dbReference>
<dbReference type="CDD" id="cd21037">
    <property type="entry name" value="MLKL_NTD"/>
    <property type="match status" value="1"/>
</dbReference>
<protein>
    <recommendedName>
        <fullName evidence="5">Nephrocystin 3-like N-terminal domain-containing protein</fullName>
    </recommendedName>
</protein>
<feature type="repeat" description="WD" evidence="3">
    <location>
        <begin position="916"/>
        <end position="957"/>
    </location>
</feature>
<proteinExistence type="predicted"/>
<dbReference type="SUPFAM" id="SSF50978">
    <property type="entry name" value="WD40 repeat-like"/>
    <property type="match status" value="1"/>
</dbReference>
<evidence type="ECO:0000313" key="6">
    <source>
        <dbReference type="EMBL" id="RXW16346.1"/>
    </source>
</evidence>
<sequence length="1085" mass="119428">MDPPKRPRRRGEAKEFFKHPGKFFQERFGSRTPSPSRSRPISHPNVAGDTAQNEENTFIPSTSGFDCDGASQVSNPSSLSERLASSGREGELQIITAHVDHPSQALGTAVVEDDPSDLSIQSNSPTAATSRGANEPQEGPAPVEHQPAGLGSKIYEGVKTTLRRIVDVSDVFPPLKSTAAGLLAICNAVDAYGENHKEFDVLLKRVEALSRIIDESPPDVQQGVQDRFSGLSRTLEEKKKILEDKVNPNRSVVDRAILMDQDKQEVLKLTQEIRFAIEIAMFDATIENMNQTLQIVSGVDWLKERIEIIEDHTGAVRNIEEAFRSLKRSNMFDKLGGVDGAEFSNPQRGSGCTPGSRISLLATFLVWAKDPRSPHLFWLSGLAGTGKTAMSKTFCSQLNDRGLLGASFFCMLSELNQKDVYLIIPTLARILAEARPNFGDALEKILESDGACRNPTKMDLKVQYAKLILQPAKETFAADELLVLGVDALDECENKEAVKLFIEAILSQKPAVPLKFFLTSRPEVALRESFETSTQHGRLRLHDIEASIVKADILLYLNDRFKCIPRVYNHYQAKSNWPPPEVQVIADASGTLFIIAATMVAYIATYSGNSLKRFWELGKHSANVQLSGIETLYSTILAEAFAALEPEEADMIHSCLSLLVTAQRPISVNDYAKLLSTDALEIREAFKSLHSVVQVPDEGCDDALISIFHASFVDYLTSEKHSGKKWAIDKTAAHSTTAEMCFAIMDSMLCFGISGAKTSYQSNDNQPEPLKLASELAYACTSWGEHVLYAGVTESFQKRMLEFVKTEKVLYWLEALSVLKNVKYAYNTLRQISKSTPTSMTFSPDGKYMVSGLGNGTITLWNAQTGQPALEPIQGHTDWVTSVAFSPDGKCIVSGSADNTIRLWDAQTGQPALEPIQGHTDLVTSVVFSPDGKCIVSGSDDKTIRLWDAQNIQQALEPIQGHTKQVTSVASPSASKDIISSSEDNIPQIREICCAQLGYKGLLFLHDYPITAFKLDNNGWIQNSSGYLLLWVPPHFQDGLYRNGTGHIIGNLHTTKVELANAVHHGPDWIKNLLQVIIKCLNLGL</sequence>
<name>A0A4Q2DC28_9AGAR</name>
<dbReference type="InterPro" id="IPR001680">
    <property type="entry name" value="WD40_rpt"/>
</dbReference>
<dbReference type="InterPro" id="IPR056884">
    <property type="entry name" value="NPHP3-like_N"/>
</dbReference>
<comment type="caution">
    <text evidence="6">The sequence shown here is derived from an EMBL/GenBank/DDBJ whole genome shotgun (WGS) entry which is preliminary data.</text>
</comment>
<dbReference type="EMBL" id="SDEE01000448">
    <property type="protein sequence ID" value="RXW16346.1"/>
    <property type="molecule type" value="Genomic_DNA"/>
</dbReference>
<dbReference type="OrthoDB" id="3027122at2759"/>
<dbReference type="InterPro" id="IPR027417">
    <property type="entry name" value="P-loop_NTPase"/>
</dbReference>
<dbReference type="SMART" id="SM00320">
    <property type="entry name" value="WD40"/>
    <property type="match status" value="4"/>
</dbReference>
<dbReference type="InterPro" id="IPR020472">
    <property type="entry name" value="WD40_PAC1"/>
</dbReference>
<dbReference type="SUPFAM" id="SSF52540">
    <property type="entry name" value="P-loop containing nucleoside triphosphate hydrolases"/>
    <property type="match status" value="1"/>
</dbReference>
<reference evidence="6 7" key="1">
    <citation type="submission" date="2019-01" db="EMBL/GenBank/DDBJ databases">
        <title>Draft genome sequence of Psathyrella aberdarensis IHI B618.</title>
        <authorList>
            <person name="Buettner E."/>
            <person name="Kellner H."/>
        </authorList>
    </citation>
    <scope>NUCLEOTIDE SEQUENCE [LARGE SCALE GENOMIC DNA]</scope>
    <source>
        <strain evidence="6 7">IHI B618</strain>
    </source>
</reference>
<feature type="compositionally biased region" description="Polar residues" evidence="4">
    <location>
        <begin position="50"/>
        <end position="64"/>
    </location>
</feature>
<dbReference type="Gene3D" id="2.130.10.10">
    <property type="entry name" value="YVTN repeat-like/Quinoprotein amine dehydrogenase"/>
    <property type="match status" value="1"/>
</dbReference>
<dbReference type="STRING" id="2316362.A0A4Q2DC28"/>
<feature type="region of interest" description="Disordered" evidence="4">
    <location>
        <begin position="24"/>
        <end position="86"/>
    </location>
</feature>
<feature type="compositionally biased region" description="Polar residues" evidence="4">
    <location>
        <begin position="118"/>
        <end position="132"/>
    </location>
</feature>
<evidence type="ECO:0000259" key="5">
    <source>
        <dbReference type="Pfam" id="PF24883"/>
    </source>
</evidence>
<dbReference type="PROSITE" id="PS50294">
    <property type="entry name" value="WD_REPEATS_REGION"/>
    <property type="match status" value="2"/>
</dbReference>
<evidence type="ECO:0000256" key="1">
    <source>
        <dbReference type="ARBA" id="ARBA00022574"/>
    </source>
</evidence>
<dbReference type="Gene3D" id="3.40.50.300">
    <property type="entry name" value="P-loop containing nucleotide triphosphate hydrolases"/>
    <property type="match status" value="1"/>
</dbReference>
<feature type="domain" description="Nephrocystin 3-like N-terminal" evidence="5">
    <location>
        <begin position="363"/>
        <end position="521"/>
    </location>
</feature>
<keyword evidence="1 3" id="KW-0853">WD repeat</keyword>
<evidence type="ECO:0000313" key="7">
    <source>
        <dbReference type="Proteomes" id="UP000290288"/>
    </source>
</evidence>
<dbReference type="PRINTS" id="PR00320">
    <property type="entry name" value="GPROTEINBRPT"/>
</dbReference>
<dbReference type="AlphaFoldDB" id="A0A4Q2DC28"/>
<dbReference type="Pfam" id="PF00400">
    <property type="entry name" value="WD40"/>
    <property type="match status" value="4"/>
</dbReference>
<dbReference type="PANTHER" id="PTHR22847:SF637">
    <property type="entry name" value="WD REPEAT DOMAIN 5B"/>
    <property type="match status" value="1"/>
</dbReference>
<dbReference type="CDD" id="cd00200">
    <property type="entry name" value="WD40"/>
    <property type="match status" value="1"/>
</dbReference>
<keyword evidence="2" id="KW-0677">Repeat</keyword>
<dbReference type="PANTHER" id="PTHR22847">
    <property type="entry name" value="WD40 REPEAT PROTEIN"/>
    <property type="match status" value="1"/>
</dbReference>
<evidence type="ECO:0000256" key="3">
    <source>
        <dbReference type="PROSITE-ProRule" id="PRU00221"/>
    </source>
</evidence>
<dbReference type="Proteomes" id="UP000290288">
    <property type="component" value="Unassembled WGS sequence"/>
</dbReference>
<dbReference type="PROSITE" id="PS50082">
    <property type="entry name" value="WD_REPEATS_2"/>
    <property type="match status" value="3"/>
</dbReference>
<accession>A0A4Q2DC28</accession>
<dbReference type="InterPro" id="IPR019775">
    <property type="entry name" value="WD40_repeat_CS"/>
</dbReference>
<evidence type="ECO:0000256" key="2">
    <source>
        <dbReference type="ARBA" id="ARBA00022737"/>
    </source>
</evidence>
<dbReference type="InterPro" id="IPR059179">
    <property type="entry name" value="MLKL-like_MCAfunc"/>
</dbReference>
<gene>
    <name evidence="6" type="ORF">EST38_g9509</name>
</gene>